<evidence type="ECO:0000313" key="3">
    <source>
        <dbReference type="EMBL" id="MFD1054520.1"/>
    </source>
</evidence>
<evidence type="ECO:0000259" key="2">
    <source>
        <dbReference type="Pfam" id="PF01757"/>
    </source>
</evidence>
<proteinExistence type="predicted"/>
<feature type="transmembrane region" description="Helical" evidence="1">
    <location>
        <begin position="350"/>
        <end position="371"/>
    </location>
</feature>
<feature type="transmembrane region" description="Helical" evidence="1">
    <location>
        <begin position="168"/>
        <end position="188"/>
    </location>
</feature>
<dbReference type="InterPro" id="IPR002656">
    <property type="entry name" value="Acyl_transf_3_dom"/>
</dbReference>
<feature type="transmembrane region" description="Helical" evidence="1">
    <location>
        <begin position="195"/>
        <end position="215"/>
    </location>
</feature>
<reference evidence="4" key="1">
    <citation type="journal article" date="2019" name="Int. J. Syst. Evol. Microbiol.">
        <title>The Global Catalogue of Microorganisms (GCM) 10K type strain sequencing project: providing services to taxonomists for standard genome sequencing and annotation.</title>
        <authorList>
            <consortium name="The Broad Institute Genomics Platform"/>
            <consortium name="The Broad Institute Genome Sequencing Center for Infectious Disease"/>
            <person name="Wu L."/>
            <person name="Ma J."/>
        </authorList>
    </citation>
    <scope>NUCLEOTIDE SEQUENCE [LARGE SCALE GENOMIC DNA]</scope>
    <source>
        <strain evidence="4">CCUG 57508</strain>
    </source>
</reference>
<gene>
    <name evidence="3" type="ORF">ACFQ2V_09415</name>
</gene>
<keyword evidence="1" id="KW-0472">Membrane</keyword>
<dbReference type="Pfam" id="PF01757">
    <property type="entry name" value="Acyl_transf_3"/>
    <property type="match status" value="1"/>
</dbReference>
<feature type="domain" description="Acyltransferase 3" evidence="2">
    <location>
        <begin position="27"/>
        <end position="368"/>
    </location>
</feature>
<keyword evidence="1" id="KW-1133">Transmembrane helix</keyword>
<feature type="transmembrane region" description="Helical" evidence="1">
    <location>
        <begin position="112"/>
        <end position="132"/>
    </location>
</feature>
<dbReference type="EMBL" id="JBHTKH010000005">
    <property type="protein sequence ID" value="MFD1054520.1"/>
    <property type="molecule type" value="Genomic_DNA"/>
</dbReference>
<accession>A0ABW3MZD3</accession>
<dbReference type="PANTHER" id="PTHR23028">
    <property type="entry name" value="ACETYLTRANSFERASE"/>
    <property type="match status" value="1"/>
</dbReference>
<dbReference type="RefSeq" id="WP_386052422.1">
    <property type="nucleotide sequence ID" value="NZ_JBHTKH010000005.1"/>
</dbReference>
<feature type="transmembrane region" description="Helical" evidence="1">
    <location>
        <begin position="70"/>
        <end position="91"/>
    </location>
</feature>
<name>A0ABW3MZD3_9MICO</name>
<feature type="transmembrane region" description="Helical" evidence="1">
    <location>
        <begin position="283"/>
        <end position="300"/>
    </location>
</feature>
<feature type="transmembrane region" description="Helical" evidence="1">
    <location>
        <begin position="312"/>
        <end position="338"/>
    </location>
</feature>
<dbReference type="Proteomes" id="UP001597046">
    <property type="component" value="Unassembled WGS sequence"/>
</dbReference>
<keyword evidence="1" id="KW-0812">Transmembrane</keyword>
<keyword evidence="4" id="KW-1185">Reference proteome</keyword>
<organism evidence="3 4">
    <name type="scientific">Terrabacter terrigena</name>
    <dbReference type="NCBI Taxonomy" id="574718"/>
    <lineage>
        <taxon>Bacteria</taxon>
        <taxon>Bacillati</taxon>
        <taxon>Actinomycetota</taxon>
        <taxon>Actinomycetes</taxon>
        <taxon>Micrococcales</taxon>
        <taxon>Intrasporangiaceae</taxon>
        <taxon>Terrabacter</taxon>
    </lineage>
</organism>
<comment type="caution">
    <text evidence="3">The sequence shown here is derived from an EMBL/GenBank/DDBJ whole genome shotgun (WGS) entry which is preliminary data.</text>
</comment>
<dbReference type="InterPro" id="IPR050879">
    <property type="entry name" value="Acyltransferase_3"/>
</dbReference>
<evidence type="ECO:0000313" key="4">
    <source>
        <dbReference type="Proteomes" id="UP001597046"/>
    </source>
</evidence>
<keyword evidence="3" id="KW-0012">Acyltransferase</keyword>
<feature type="transmembrane region" description="Helical" evidence="1">
    <location>
        <begin position="32"/>
        <end position="50"/>
    </location>
</feature>
<sequence length="397" mass="42449">MEGRSAPTPAPSVTAAPAGAVATRRLAYVDTLRGFAALWVFLLHVHGYWLGNVRPPKLSGDGVLVRVMGFGGAGVDIFVVLSGFCLTLPLIRDGRVRDLDPRRFFRRRAYRLLPAYYAAVLLVMGLELVPALRERLVGRDLTAFDGLTHLTLTFPFFGDTLGAVNGSLWSISLEATLYLGFPLLLLVHRRHGLRGVMVTTLGVALGWAVFGLWWAGQAHPAGLVPSTDKLFPARWFQFALGLWAATLVRSPRAAHTVRAGAALPVGLVLGLTGYAAGWGPVSALGFGVVAVCLLVLLARVPARVFEAGPLRWLTALGVISYSFYLLHQPVLLLTAGIARVDEWGVGLTTLVALGVAGTATVVVAAVFYHYIEKPFLVRGSMRTVVRAGPGTPASGSR</sequence>
<dbReference type="PANTHER" id="PTHR23028:SF53">
    <property type="entry name" value="ACYL_TRANSF_3 DOMAIN-CONTAINING PROTEIN"/>
    <property type="match status" value="1"/>
</dbReference>
<dbReference type="GO" id="GO:0016746">
    <property type="term" value="F:acyltransferase activity"/>
    <property type="evidence" value="ECO:0007669"/>
    <property type="project" value="UniProtKB-KW"/>
</dbReference>
<evidence type="ECO:0000256" key="1">
    <source>
        <dbReference type="SAM" id="Phobius"/>
    </source>
</evidence>
<protein>
    <submittedName>
        <fullName evidence="3">Acyltransferase family protein</fullName>
        <ecNumber evidence="3">2.3.-.-</ecNumber>
    </submittedName>
</protein>
<dbReference type="EC" id="2.3.-.-" evidence="3"/>
<keyword evidence="3" id="KW-0808">Transferase</keyword>